<dbReference type="STRING" id="56216.A0A1A6FZC1"/>
<evidence type="ECO:0000256" key="5">
    <source>
        <dbReference type="ARBA" id="ARBA00022475"/>
    </source>
</evidence>
<evidence type="ECO:0000256" key="3">
    <source>
        <dbReference type="ARBA" id="ARBA00008295"/>
    </source>
</evidence>
<dbReference type="InterPro" id="IPR006187">
    <property type="entry name" value="Claudin"/>
</dbReference>
<keyword evidence="4" id="KW-0796">Tight junction</keyword>
<dbReference type="EMBL" id="LZPO01109981">
    <property type="protein sequence ID" value="OBS58949.1"/>
    <property type="molecule type" value="Genomic_DNA"/>
</dbReference>
<evidence type="ECO:0000256" key="10">
    <source>
        <dbReference type="SAM" id="Phobius"/>
    </source>
</evidence>
<organism evidence="11 12">
    <name type="scientific">Neotoma lepida</name>
    <name type="common">Desert woodrat</name>
    <dbReference type="NCBI Taxonomy" id="56216"/>
    <lineage>
        <taxon>Eukaryota</taxon>
        <taxon>Metazoa</taxon>
        <taxon>Chordata</taxon>
        <taxon>Craniata</taxon>
        <taxon>Vertebrata</taxon>
        <taxon>Euteleostomi</taxon>
        <taxon>Mammalia</taxon>
        <taxon>Eutheria</taxon>
        <taxon>Euarchontoglires</taxon>
        <taxon>Glires</taxon>
        <taxon>Rodentia</taxon>
        <taxon>Myomorpha</taxon>
        <taxon>Muroidea</taxon>
        <taxon>Cricetidae</taxon>
        <taxon>Neotominae</taxon>
        <taxon>Neotoma</taxon>
    </lineage>
</organism>
<accession>A0A1A6FZC1</accession>
<evidence type="ECO:0000256" key="4">
    <source>
        <dbReference type="ARBA" id="ARBA00022427"/>
    </source>
</evidence>
<feature type="transmembrane region" description="Helical" evidence="10">
    <location>
        <begin position="82"/>
        <end position="106"/>
    </location>
</feature>
<comment type="caution">
    <text evidence="11">The sequence shown here is derived from an EMBL/GenBank/DDBJ whole genome shotgun (WGS) entry which is preliminary data.</text>
</comment>
<comment type="similarity">
    <text evidence="3">Belongs to the claudin family.</text>
</comment>
<keyword evidence="8 10" id="KW-1133">Transmembrane helix</keyword>
<dbReference type="GO" id="GO:0005886">
    <property type="term" value="C:plasma membrane"/>
    <property type="evidence" value="ECO:0007669"/>
    <property type="project" value="UniProtKB-SubCell"/>
</dbReference>
<dbReference type="GO" id="GO:0005198">
    <property type="term" value="F:structural molecule activity"/>
    <property type="evidence" value="ECO:0007669"/>
    <property type="project" value="InterPro"/>
</dbReference>
<dbReference type="Proteomes" id="UP000092124">
    <property type="component" value="Unassembled WGS sequence"/>
</dbReference>
<name>A0A1A6FZC1_NEOLE</name>
<proteinExistence type="inferred from homology"/>
<evidence type="ECO:0000313" key="11">
    <source>
        <dbReference type="EMBL" id="OBS58949.1"/>
    </source>
</evidence>
<dbReference type="PANTHER" id="PTHR12002">
    <property type="entry name" value="CLAUDIN"/>
    <property type="match status" value="1"/>
</dbReference>
<protein>
    <recommendedName>
        <fullName evidence="13">Claudin</fullName>
    </recommendedName>
</protein>
<feature type="non-terminal residue" evidence="11">
    <location>
        <position position="182"/>
    </location>
</feature>
<dbReference type="GO" id="GO:0005923">
    <property type="term" value="C:bicellular tight junction"/>
    <property type="evidence" value="ECO:0007669"/>
    <property type="project" value="UniProtKB-SubCell"/>
</dbReference>
<keyword evidence="7" id="KW-0965">Cell junction</keyword>
<dbReference type="InterPro" id="IPR004031">
    <property type="entry name" value="PMP22/EMP/MP20/Claudin"/>
</dbReference>
<dbReference type="Gene3D" id="1.20.140.150">
    <property type="match status" value="1"/>
</dbReference>
<keyword evidence="5" id="KW-1003">Cell membrane</keyword>
<evidence type="ECO:0000313" key="12">
    <source>
        <dbReference type="Proteomes" id="UP000092124"/>
    </source>
</evidence>
<keyword evidence="6 10" id="KW-0812">Transmembrane</keyword>
<dbReference type="AlphaFoldDB" id="A0A1A6FZC1"/>
<sequence length="182" mass="20005">MSEHIVIWEGLWNVCEADGLQSLRCMTYNSGPVLPPDLKVSGVLVVICIIITFLGLLLYIIEDERITYESNINNEERIKMAASGLFLVAGLMLLVPMSWVTHSVILGMANPQTLSQWKPGMGASLYLGWFNSLLLLLGGALLGGALLWCKLHPTNNDQPSAFKSSMEQSSSALYPESVVFMQ</sequence>
<evidence type="ECO:0008006" key="13">
    <source>
        <dbReference type="Google" id="ProtNLM"/>
    </source>
</evidence>
<feature type="transmembrane region" description="Helical" evidence="10">
    <location>
        <begin position="40"/>
        <end position="61"/>
    </location>
</feature>
<evidence type="ECO:0000256" key="8">
    <source>
        <dbReference type="ARBA" id="ARBA00022989"/>
    </source>
</evidence>
<evidence type="ECO:0000256" key="1">
    <source>
        <dbReference type="ARBA" id="ARBA00004435"/>
    </source>
</evidence>
<feature type="transmembrane region" description="Helical" evidence="10">
    <location>
        <begin position="126"/>
        <end position="149"/>
    </location>
</feature>
<dbReference type="OrthoDB" id="9631439at2759"/>
<evidence type="ECO:0000256" key="7">
    <source>
        <dbReference type="ARBA" id="ARBA00022949"/>
    </source>
</evidence>
<evidence type="ECO:0000256" key="9">
    <source>
        <dbReference type="ARBA" id="ARBA00023136"/>
    </source>
</evidence>
<evidence type="ECO:0000256" key="2">
    <source>
        <dbReference type="ARBA" id="ARBA00004651"/>
    </source>
</evidence>
<comment type="subcellular location">
    <subcellularLocation>
        <location evidence="1">Cell junction</location>
        <location evidence="1">Tight junction</location>
    </subcellularLocation>
    <subcellularLocation>
        <location evidence="2">Cell membrane</location>
        <topology evidence="2">Multi-pass membrane protein</topology>
    </subcellularLocation>
</comment>
<dbReference type="PRINTS" id="PR01077">
    <property type="entry name" value="CLAUDIN"/>
</dbReference>
<dbReference type="Pfam" id="PF00822">
    <property type="entry name" value="PMP22_Claudin"/>
    <property type="match status" value="1"/>
</dbReference>
<evidence type="ECO:0000256" key="6">
    <source>
        <dbReference type="ARBA" id="ARBA00022692"/>
    </source>
</evidence>
<keyword evidence="12" id="KW-1185">Reference proteome</keyword>
<keyword evidence="9 10" id="KW-0472">Membrane</keyword>
<reference evidence="11 12" key="1">
    <citation type="submission" date="2016-06" db="EMBL/GenBank/DDBJ databases">
        <title>The Draft Genome Sequence and Annotation of the Desert Woodrat Neotoma lepida.</title>
        <authorList>
            <person name="Campbell M."/>
            <person name="Oakeson K.F."/>
            <person name="Yandell M."/>
            <person name="Halpert J.R."/>
            <person name="Dearing D."/>
        </authorList>
    </citation>
    <scope>NUCLEOTIDE SEQUENCE [LARGE SCALE GENOMIC DNA]</scope>
    <source>
        <strain evidence="11">417</strain>
        <tissue evidence="11">Liver</tissue>
    </source>
</reference>
<gene>
    <name evidence="11" type="ORF">A6R68_09926</name>
</gene>